<dbReference type="GO" id="GO:0016020">
    <property type="term" value="C:membrane"/>
    <property type="evidence" value="ECO:0007669"/>
    <property type="project" value="UniProtKB-SubCell"/>
</dbReference>
<evidence type="ECO:0000256" key="7">
    <source>
        <dbReference type="ARBA" id="ARBA00022723"/>
    </source>
</evidence>
<dbReference type="GO" id="GO:0016567">
    <property type="term" value="P:protein ubiquitination"/>
    <property type="evidence" value="ECO:0007669"/>
    <property type="project" value="InterPro"/>
</dbReference>
<keyword evidence="8 14" id="KW-0863">Zinc-finger</keyword>
<name>A0AA89BDI2_9ASTE</name>
<organism evidence="17 18">
    <name type="scientific">Escallonia herrerae</name>
    <dbReference type="NCBI Taxonomy" id="1293975"/>
    <lineage>
        <taxon>Eukaryota</taxon>
        <taxon>Viridiplantae</taxon>
        <taxon>Streptophyta</taxon>
        <taxon>Embryophyta</taxon>
        <taxon>Tracheophyta</taxon>
        <taxon>Spermatophyta</taxon>
        <taxon>Magnoliopsida</taxon>
        <taxon>eudicotyledons</taxon>
        <taxon>Gunneridae</taxon>
        <taxon>Pentapetalae</taxon>
        <taxon>asterids</taxon>
        <taxon>campanulids</taxon>
        <taxon>Escalloniales</taxon>
        <taxon>Escalloniaceae</taxon>
        <taxon>Escallonia</taxon>
    </lineage>
</organism>
<reference evidence="17" key="1">
    <citation type="submission" date="2022-12" db="EMBL/GenBank/DDBJ databases">
        <title>Draft genome assemblies for two species of Escallonia (Escalloniales).</title>
        <authorList>
            <person name="Chanderbali A."/>
            <person name="Dervinis C."/>
            <person name="Anghel I."/>
            <person name="Soltis D."/>
            <person name="Soltis P."/>
            <person name="Zapata F."/>
        </authorList>
    </citation>
    <scope>NUCLEOTIDE SEQUENCE</scope>
    <source>
        <strain evidence="17">UCBG64.0493</strain>
        <tissue evidence="17">Leaf</tissue>
    </source>
</reference>
<evidence type="ECO:0000256" key="12">
    <source>
        <dbReference type="ARBA" id="ARBA00023136"/>
    </source>
</evidence>
<dbReference type="Gene3D" id="3.30.40.10">
    <property type="entry name" value="Zinc/RING finger domain, C3HC4 (zinc finger)"/>
    <property type="match status" value="2"/>
</dbReference>
<keyword evidence="6 15" id="KW-0812">Transmembrane</keyword>
<evidence type="ECO:0000256" key="13">
    <source>
        <dbReference type="ARBA" id="ARBA00024209"/>
    </source>
</evidence>
<dbReference type="Pfam" id="PF13639">
    <property type="entry name" value="zf-RING_2"/>
    <property type="match status" value="1"/>
</dbReference>
<keyword evidence="9" id="KW-0833">Ubl conjugation pathway</keyword>
<dbReference type="SMART" id="SM00184">
    <property type="entry name" value="RING"/>
    <property type="match status" value="2"/>
</dbReference>
<comment type="pathway">
    <text evidence="3">Protein modification; protein ubiquitination.</text>
</comment>
<comment type="catalytic activity">
    <reaction evidence="1">
        <text>S-ubiquitinyl-[E2 ubiquitin-conjugating enzyme]-L-cysteine + [acceptor protein]-L-lysine = [E2 ubiquitin-conjugating enzyme]-L-cysteine + N(6)-ubiquitinyl-[acceptor protein]-L-lysine.</text>
        <dbReference type="EC" id="2.3.2.27"/>
    </reaction>
</comment>
<evidence type="ECO:0000256" key="14">
    <source>
        <dbReference type="PROSITE-ProRule" id="PRU00175"/>
    </source>
</evidence>
<comment type="caution">
    <text evidence="17">The sequence shown here is derived from an EMBL/GenBank/DDBJ whole genome shotgun (WGS) entry which is preliminary data.</text>
</comment>
<evidence type="ECO:0000256" key="10">
    <source>
        <dbReference type="ARBA" id="ARBA00022833"/>
    </source>
</evidence>
<sequence length="254" mass="28359">LEETPGTTENSAADLIAALKYIKDADLIGDDNVCAICLCEFEEGEELRTLPECAHTFHVPCKYAVFHNFNKFTIKKQEKKLHNALIVAQITRQLNSSIAKVSPMAYYDHHPILTEIYVLIVGVASTALLVSIFHCIRIKWLNRQWHASEQLRQTTVLEQGDTPSGFENSMVELMPARKYQKGMGLVGEEGVCPVCLSEFEDGEELRTLPECMHSYHVPCIDMWLLSHPNCPVCRANATPSIATRIVIDSDSGPG</sequence>
<feature type="transmembrane region" description="Helical" evidence="15">
    <location>
        <begin position="116"/>
        <end position="136"/>
    </location>
</feature>
<evidence type="ECO:0000256" key="15">
    <source>
        <dbReference type="SAM" id="Phobius"/>
    </source>
</evidence>
<dbReference type="AlphaFoldDB" id="A0AA89BDI2"/>
<gene>
    <name evidence="17" type="ORF">RJ639_031871</name>
</gene>
<dbReference type="PANTHER" id="PTHR46913:SF1">
    <property type="entry name" value="RING-H2 FINGER PROTEIN ATL16"/>
    <property type="match status" value="1"/>
</dbReference>
<feature type="non-terminal residue" evidence="17">
    <location>
        <position position="1"/>
    </location>
</feature>
<evidence type="ECO:0000256" key="6">
    <source>
        <dbReference type="ARBA" id="ARBA00022692"/>
    </source>
</evidence>
<dbReference type="PANTHER" id="PTHR46913">
    <property type="entry name" value="RING-H2 FINGER PROTEIN ATL16"/>
    <property type="match status" value="1"/>
</dbReference>
<evidence type="ECO:0000256" key="11">
    <source>
        <dbReference type="ARBA" id="ARBA00022989"/>
    </source>
</evidence>
<evidence type="ECO:0000256" key="3">
    <source>
        <dbReference type="ARBA" id="ARBA00004906"/>
    </source>
</evidence>
<proteinExistence type="inferred from homology"/>
<dbReference type="PROSITE" id="PS50089">
    <property type="entry name" value="ZF_RING_2"/>
    <property type="match status" value="1"/>
</dbReference>
<accession>A0AA89BDI2</accession>
<dbReference type="GO" id="GO:0061630">
    <property type="term" value="F:ubiquitin protein ligase activity"/>
    <property type="evidence" value="ECO:0007669"/>
    <property type="project" value="UniProtKB-EC"/>
</dbReference>
<protein>
    <recommendedName>
        <fullName evidence="4">RING-type E3 ubiquitin transferase</fullName>
        <ecNumber evidence="4">2.3.2.27</ecNumber>
    </recommendedName>
</protein>
<dbReference type="Pfam" id="PF17123">
    <property type="entry name" value="zf-RING_11"/>
    <property type="match status" value="1"/>
</dbReference>
<dbReference type="EMBL" id="JAVXUP010000113">
    <property type="protein sequence ID" value="KAK3037830.1"/>
    <property type="molecule type" value="Genomic_DNA"/>
</dbReference>
<evidence type="ECO:0000313" key="17">
    <source>
        <dbReference type="EMBL" id="KAK3037830.1"/>
    </source>
</evidence>
<evidence type="ECO:0000259" key="16">
    <source>
        <dbReference type="PROSITE" id="PS50089"/>
    </source>
</evidence>
<comment type="subcellular location">
    <subcellularLocation>
        <location evidence="2">Membrane</location>
        <topology evidence="2">Single-pass membrane protein</topology>
    </subcellularLocation>
</comment>
<dbReference type="CDD" id="cd16461">
    <property type="entry name" value="RING-H2_EL5-like"/>
    <property type="match status" value="1"/>
</dbReference>
<dbReference type="Proteomes" id="UP001188597">
    <property type="component" value="Unassembled WGS sequence"/>
</dbReference>
<dbReference type="SUPFAM" id="SSF57850">
    <property type="entry name" value="RING/U-box"/>
    <property type="match status" value="2"/>
</dbReference>
<keyword evidence="7" id="KW-0479">Metal-binding</keyword>
<evidence type="ECO:0000256" key="1">
    <source>
        <dbReference type="ARBA" id="ARBA00000900"/>
    </source>
</evidence>
<dbReference type="InterPro" id="IPR044600">
    <property type="entry name" value="ATL1/ATL16-like"/>
</dbReference>
<keyword evidence="11 15" id="KW-1133">Transmembrane helix</keyword>
<keyword evidence="10" id="KW-0862">Zinc</keyword>
<evidence type="ECO:0000256" key="9">
    <source>
        <dbReference type="ARBA" id="ARBA00022786"/>
    </source>
</evidence>
<feature type="domain" description="RING-type" evidence="16">
    <location>
        <begin position="192"/>
        <end position="234"/>
    </location>
</feature>
<evidence type="ECO:0000313" key="18">
    <source>
        <dbReference type="Proteomes" id="UP001188597"/>
    </source>
</evidence>
<dbReference type="InterPro" id="IPR013083">
    <property type="entry name" value="Znf_RING/FYVE/PHD"/>
</dbReference>
<comment type="similarity">
    <text evidence="13">Belongs to the RING-type zinc finger family. ATL subfamily.</text>
</comment>
<dbReference type="GO" id="GO:0008270">
    <property type="term" value="F:zinc ion binding"/>
    <property type="evidence" value="ECO:0007669"/>
    <property type="project" value="UniProtKB-KW"/>
</dbReference>
<keyword evidence="18" id="KW-1185">Reference proteome</keyword>
<keyword evidence="12 15" id="KW-0472">Membrane</keyword>
<evidence type="ECO:0000256" key="2">
    <source>
        <dbReference type="ARBA" id="ARBA00004167"/>
    </source>
</evidence>
<evidence type="ECO:0000256" key="4">
    <source>
        <dbReference type="ARBA" id="ARBA00012483"/>
    </source>
</evidence>
<dbReference type="EC" id="2.3.2.27" evidence="4"/>
<evidence type="ECO:0000256" key="5">
    <source>
        <dbReference type="ARBA" id="ARBA00022679"/>
    </source>
</evidence>
<evidence type="ECO:0000256" key="8">
    <source>
        <dbReference type="ARBA" id="ARBA00022771"/>
    </source>
</evidence>
<keyword evidence="5" id="KW-0808">Transferase</keyword>
<dbReference type="InterPro" id="IPR001841">
    <property type="entry name" value="Znf_RING"/>
</dbReference>